<evidence type="ECO:0000313" key="1">
    <source>
        <dbReference type="EMBL" id="KAI5079998.1"/>
    </source>
</evidence>
<dbReference type="EMBL" id="JABFUD020000005">
    <property type="protein sequence ID" value="KAI5079998.1"/>
    <property type="molecule type" value="Genomic_DNA"/>
</dbReference>
<organism evidence="1 2">
    <name type="scientific">Adiantum capillus-veneris</name>
    <name type="common">Maidenhair fern</name>
    <dbReference type="NCBI Taxonomy" id="13818"/>
    <lineage>
        <taxon>Eukaryota</taxon>
        <taxon>Viridiplantae</taxon>
        <taxon>Streptophyta</taxon>
        <taxon>Embryophyta</taxon>
        <taxon>Tracheophyta</taxon>
        <taxon>Polypodiopsida</taxon>
        <taxon>Polypodiidae</taxon>
        <taxon>Polypodiales</taxon>
        <taxon>Pteridineae</taxon>
        <taxon>Pteridaceae</taxon>
        <taxon>Vittarioideae</taxon>
        <taxon>Adiantum</taxon>
    </lineage>
</organism>
<gene>
    <name evidence="1" type="ORF">GOP47_0005477</name>
</gene>
<dbReference type="Proteomes" id="UP000886520">
    <property type="component" value="Chromosome 5"/>
</dbReference>
<accession>A0A9D4V6C1</accession>
<sequence length="89" mass="9926">MLWRSAFKQPGFDDIGMDFVACAEVLMLGTKHELGNKSIALACTHVDYGHELNILHLCLHPFVEATRIRDAPHPCTVINSSQMGTPHLR</sequence>
<proteinExistence type="predicted"/>
<reference evidence="1 2" key="1">
    <citation type="submission" date="2021-01" db="EMBL/GenBank/DDBJ databases">
        <title>Adiantum capillus-veneris genome.</title>
        <authorList>
            <person name="Fang Y."/>
            <person name="Liao Q."/>
        </authorList>
    </citation>
    <scope>NUCLEOTIDE SEQUENCE [LARGE SCALE GENOMIC DNA]</scope>
    <source>
        <strain evidence="1">H3</strain>
        <tissue evidence="1">Leaf</tissue>
    </source>
</reference>
<keyword evidence="2" id="KW-1185">Reference proteome</keyword>
<protein>
    <submittedName>
        <fullName evidence="1">Uncharacterized protein</fullName>
    </submittedName>
</protein>
<comment type="caution">
    <text evidence="1">The sequence shown here is derived from an EMBL/GenBank/DDBJ whole genome shotgun (WGS) entry which is preliminary data.</text>
</comment>
<dbReference type="AlphaFoldDB" id="A0A9D4V6C1"/>
<name>A0A9D4V6C1_ADICA</name>
<evidence type="ECO:0000313" key="2">
    <source>
        <dbReference type="Proteomes" id="UP000886520"/>
    </source>
</evidence>